<evidence type="ECO:0000256" key="1">
    <source>
        <dbReference type="SAM" id="SignalP"/>
    </source>
</evidence>
<dbReference type="AlphaFoldDB" id="A0AAW8PXG1"/>
<accession>A0AAW8PXG1</accession>
<dbReference type="Gene3D" id="1.25.40.20">
    <property type="entry name" value="Ankyrin repeat-containing domain"/>
    <property type="match status" value="2"/>
</dbReference>
<protein>
    <recommendedName>
        <fullName evidence="4">Ankyrin repeat domain-containing protein</fullName>
    </recommendedName>
</protein>
<proteinExistence type="predicted"/>
<dbReference type="EMBL" id="JAUHGG010000003">
    <property type="protein sequence ID" value="MDS1820922.1"/>
    <property type="molecule type" value="Genomic_DNA"/>
</dbReference>
<keyword evidence="1" id="KW-0732">Signal</keyword>
<organism evidence="2 3">
    <name type="scientific">Vibrio parahaemolyticus</name>
    <dbReference type="NCBI Taxonomy" id="670"/>
    <lineage>
        <taxon>Bacteria</taxon>
        <taxon>Pseudomonadati</taxon>
        <taxon>Pseudomonadota</taxon>
        <taxon>Gammaproteobacteria</taxon>
        <taxon>Vibrionales</taxon>
        <taxon>Vibrionaceae</taxon>
        <taxon>Vibrio</taxon>
    </lineage>
</organism>
<name>A0AAW8PXG1_VIBPH</name>
<feature type="signal peptide" evidence="1">
    <location>
        <begin position="1"/>
        <end position="22"/>
    </location>
</feature>
<dbReference type="Proteomes" id="UP001253193">
    <property type="component" value="Unassembled WGS sequence"/>
</dbReference>
<dbReference type="InterPro" id="IPR036770">
    <property type="entry name" value="Ankyrin_rpt-contain_sf"/>
</dbReference>
<comment type="caution">
    <text evidence="2">The sequence shown here is derived from an EMBL/GenBank/DDBJ whole genome shotgun (WGS) entry which is preliminary data.</text>
</comment>
<reference evidence="2" key="1">
    <citation type="submission" date="2023-06" db="EMBL/GenBank/DDBJ databases">
        <title>Genomic Diversity of Vibrio spp. and Metagenomic Analysis of Pathogens in Florida Gulf Coastal Waters Following Hurricane Ian.</title>
        <authorList>
            <person name="Brumfield K.D."/>
        </authorList>
    </citation>
    <scope>NUCLEOTIDE SEQUENCE</scope>
    <source>
        <strain evidence="2">WBS2B-138</strain>
    </source>
</reference>
<evidence type="ECO:0000313" key="3">
    <source>
        <dbReference type="Proteomes" id="UP001253193"/>
    </source>
</evidence>
<sequence>MKIKANILIGLITLILPSVVQASVNETDSAGRTKLMVELSTWRYGDSLDRINAHILEPSFNPHIKDNFGRTALDYAKKYKVKPIEYVLAKKEYIKHYKKVNNYKYESVFSDQGSDAQFIKAVANGSLTQVKKFLSEHNGYNLKYEMIGGITPLSAVSMIKDVDLSALMFNELVSNGANVNEVLDYQNGDTLGHVFCAKDNYLMLLLAISKGYDINLKNKDGLDVYEYSAKNGKKFCQAHLENIAKVKDGKIL</sequence>
<dbReference type="RefSeq" id="WP_311019705.1">
    <property type="nucleotide sequence ID" value="NZ_JAUHGG010000003.1"/>
</dbReference>
<dbReference type="SUPFAM" id="SSF48403">
    <property type="entry name" value="Ankyrin repeat"/>
    <property type="match status" value="1"/>
</dbReference>
<evidence type="ECO:0000313" key="2">
    <source>
        <dbReference type="EMBL" id="MDS1820922.1"/>
    </source>
</evidence>
<feature type="chain" id="PRO_5043835637" description="Ankyrin repeat domain-containing protein" evidence="1">
    <location>
        <begin position="23"/>
        <end position="252"/>
    </location>
</feature>
<gene>
    <name evidence="2" type="ORF">QX249_09660</name>
</gene>
<evidence type="ECO:0008006" key="4">
    <source>
        <dbReference type="Google" id="ProtNLM"/>
    </source>
</evidence>